<proteinExistence type="predicted"/>
<evidence type="ECO:0000256" key="1">
    <source>
        <dbReference type="ARBA" id="ARBA00022679"/>
    </source>
</evidence>
<dbReference type="EMBL" id="PDOA01000006">
    <property type="protein sequence ID" value="PWC28701.1"/>
    <property type="molecule type" value="Genomic_DNA"/>
</dbReference>
<name>A0A2U1V4B7_9PROT</name>
<dbReference type="Pfam" id="PF02515">
    <property type="entry name" value="CoA_transf_3"/>
    <property type="match status" value="1"/>
</dbReference>
<dbReference type="GO" id="GO:0008410">
    <property type="term" value="F:CoA-transferase activity"/>
    <property type="evidence" value="ECO:0007669"/>
    <property type="project" value="TreeGrafter"/>
</dbReference>
<protein>
    <submittedName>
        <fullName evidence="2">CoA transferase</fullName>
    </submittedName>
</protein>
<accession>A0A2U1V4B7</accession>
<dbReference type="OrthoDB" id="7457784at2"/>
<evidence type="ECO:0000313" key="2">
    <source>
        <dbReference type="EMBL" id="PWC28701.1"/>
    </source>
</evidence>
<comment type="caution">
    <text evidence="2">The sequence shown here is derived from an EMBL/GenBank/DDBJ whole genome shotgun (WGS) entry which is preliminary data.</text>
</comment>
<reference evidence="3" key="1">
    <citation type="submission" date="2017-10" db="EMBL/GenBank/DDBJ databases">
        <authorList>
            <person name="Toshchakov S.V."/>
            <person name="Goeva M.A."/>
        </authorList>
    </citation>
    <scope>NUCLEOTIDE SEQUENCE [LARGE SCALE GENOMIC DNA]</scope>
    <source>
        <strain evidence="3">JR1/69-1-13</strain>
    </source>
</reference>
<keyword evidence="1 2" id="KW-0808">Transferase</keyword>
<dbReference type="SUPFAM" id="SSF89796">
    <property type="entry name" value="CoA-transferase family III (CaiB/BaiF)"/>
    <property type="match status" value="1"/>
</dbReference>
<sequence length="440" mass="46573">MRHHAPAEESVNGEGEGAAAPGPLAGLKVLDLSRVLAAPWATQILGDLGAEVLKVEQPGGGDDTRRWGPPFLEDGSERPDAAYYLCANRNKQSLAIDFARPEGAALVRRLALQADILVENFRTGGLEKYGLDKATLCAANPRLIYCSITGFGHTGPYAQRGGYDFLIQGMSGLMSITGRPDGAPGAGPMKVGLPVSDLFTGLYATISILAALRERDRSGQGQHLDCALLDSQLALLVNQGMNYLVGGAVPQRLGNDHPNVVPYRDFAAADDYVIVACGNDGQFRALCQLLGLDEMAEDPRYATNAGRARERRTLELALAKAIAPWKAADLLAAMAKAGVPGGPINTIDQVLADPQVAARGLLQAMRRADGTALTVIGYPGRFSRTPPSYRQAPPWLGQDTEAVLAGTLGLEPREIARLQAAGVVQCAVPRAARQDVELPA</sequence>
<organism evidence="2 3">
    <name type="scientific">Teichococcus aestuarii</name>
    <dbReference type="NCBI Taxonomy" id="568898"/>
    <lineage>
        <taxon>Bacteria</taxon>
        <taxon>Pseudomonadati</taxon>
        <taxon>Pseudomonadota</taxon>
        <taxon>Alphaproteobacteria</taxon>
        <taxon>Acetobacterales</taxon>
        <taxon>Roseomonadaceae</taxon>
        <taxon>Roseomonas</taxon>
    </lineage>
</organism>
<dbReference type="PANTHER" id="PTHR48207">
    <property type="entry name" value="SUCCINATE--HYDROXYMETHYLGLUTARATE COA-TRANSFERASE"/>
    <property type="match status" value="1"/>
</dbReference>
<dbReference type="Proteomes" id="UP000245048">
    <property type="component" value="Unassembled WGS sequence"/>
</dbReference>
<dbReference type="RefSeq" id="WP_109517096.1">
    <property type="nucleotide sequence ID" value="NZ_PDOA01000006.1"/>
</dbReference>
<dbReference type="AlphaFoldDB" id="A0A2U1V4B7"/>
<gene>
    <name evidence="2" type="ORF">CR165_11295</name>
</gene>
<dbReference type="InterPro" id="IPR003673">
    <property type="entry name" value="CoA-Trfase_fam_III"/>
</dbReference>
<dbReference type="InterPro" id="IPR044855">
    <property type="entry name" value="CoA-Trfase_III_dom3_sf"/>
</dbReference>
<keyword evidence="3" id="KW-1185">Reference proteome</keyword>
<dbReference type="PANTHER" id="PTHR48207:SF3">
    <property type="entry name" value="SUCCINATE--HYDROXYMETHYLGLUTARATE COA-TRANSFERASE"/>
    <property type="match status" value="1"/>
</dbReference>
<dbReference type="InterPro" id="IPR050483">
    <property type="entry name" value="CoA-transferase_III_domain"/>
</dbReference>
<dbReference type="InterPro" id="IPR023606">
    <property type="entry name" value="CoA-Trfase_III_dom_1_sf"/>
</dbReference>
<dbReference type="Gene3D" id="3.30.1540.10">
    <property type="entry name" value="formyl-coa transferase, domain 3"/>
    <property type="match status" value="1"/>
</dbReference>
<dbReference type="Gene3D" id="3.40.50.10540">
    <property type="entry name" value="Crotonobetainyl-coa:carnitine coa-transferase, domain 1"/>
    <property type="match status" value="1"/>
</dbReference>
<evidence type="ECO:0000313" key="3">
    <source>
        <dbReference type="Proteomes" id="UP000245048"/>
    </source>
</evidence>